<evidence type="ECO:0000256" key="2">
    <source>
        <dbReference type="ARBA" id="ARBA00022679"/>
    </source>
</evidence>
<sequence>MTHFDGRRFLVLAYPAQGCLNPSLIFAETLIRVIPNSQVTFVTSLHANRRLTTTKQSSLPNDNGANNTSNLSFTPFSDGFDDGFTIDDIERQVLEFNRRGSQAVWEILEAARREGNPYTCLVYNFILTWAADVAAEHKVPAAMFWLQPATVFNIYDNYFHGYKEIIRDNSKNSSFSLSFSGIPFPMSTKDLPSFMDESTEKSSYIRFYQEIFEGLEKEGTNTKLVLANTFDELEPEVIRVINNKFNLIGIGPLIKSVSFNSSDLFQQSSLDYIEWLNTTPKMTVVYVSFGSISNLSQQQMEEIGKGLLEFGRPFLWVIRENVKDNNNNSELSCRKELDKLGMIVSWCSQMEVLSNESIGCFLTHCGWNSTLESLASGVPMVAFPQWTDQWTNAKLVEDLWKTGVRVKPNEDGIVTSGEIKRCLELVMGENENGVEIVRSNAKKWQNSIKEAMKEGGSSEKNFINSMTNDLDIY</sequence>
<evidence type="ECO:0000256" key="1">
    <source>
        <dbReference type="ARBA" id="ARBA00009995"/>
    </source>
</evidence>
<dbReference type="InterPro" id="IPR002213">
    <property type="entry name" value="UDP_glucos_trans"/>
</dbReference>
<organism evidence="5 6">
    <name type="scientific">Cannabis sativa</name>
    <name type="common">Hemp</name>
    <name type="synonym">Marijuana</name>
    <dbReference type="NCBI Taxonomy" id="3483"/>
    <lineage>
        <taxon>Eukaryota</taxon>
        <taxon>Viridiplantae</taxon>
        <taxon>Streptophyta</taxon>
        <taxon>Embryophyta</taxon>
        <taxon>Tracheophyta</taxon>
        <taxon>Spermatophyta</taxon>
        <taxon>Magnoliopsida</taxon>
        <taxon>eudicotyledons</taxon>
        <taxon>Gunneridae</taxon>
        <taxon>Pentapetalae</taxon>
        <taxon>rosids</taxon>
        <taxon>fabids</taxon>
        <taxon>Rosales</taxon>
        <taxon>Cannabaceae</taxon>
        <taxon>Cannabis</taxon>
    </lineage>
</organism>
<dbReference type="FunFam" id="3.40.50.2000:FF:000019">
    <property type="entry name" value="Glycosyltransferase"/>
    <property type="match status" value="1"/>
</dbReference>
<dbReference type="EC" id="2.4.1.-" evidence="4"/>
<dbReference type="Proteomes" id="UP000525078">
    <property type="component" value="Unassembled WGS sequence"/>
</dbReference>
<protein>
    <recommendedName>
        <fullName evidence="4">Glycosyltransferase</fullName>
        <ecNumber evidence="4">2.4.1.-</ecNumber>
    </recommendedName>
</protein>
<dbReference type="Gene3D" id="3.40.50.2000">
    <property type="entry name" value="Glycogen Phosphorylase B"/>
    <property type="match status" value="2"/>
</dbReference>
<name>A0A7J6DU03_CANSA</name>
<accession>A0A7J6DU03</accession>
<proteinExistence type="inferred from homology"/>
<evidence type="ECO:0000313" key="5">
    <source>
        <dbReference type="EMBL" id="KAF4349588.1"/>
    </source>
</evidence>
<comment type="similarity">
    <text evidence="1 3">Belongs to the UDP-glycosyltransferase family.</text>
</comment>
<dbReference type="PANTHER" id="PTHR11926:SF870">
    <property type="entry name" value="UDP-GLYCOSYLTRANSFERASE 75B1"/>
    <property type="match status" value="1"/>
</dbReference>
<dbReference type="CDD" id="cd03784">
    <property type="entry name" value="GT1_Gtf-like"/>
    <property type="match status" value="1"/>
</dbReference>
<dbReference type="AlphaFoldDB" id="A0A7J6DU03"/>
<gene>
    <name evidence="5" type="ORF">F8388_003772</name>
</gene>
<dbReference type="Pfam" id="PF00201">
    <property type="entry name" value="UDPGT"/>
    <property type="match status" value="1"/>
</dbReference>
<dbReference type="GO" id="GO:0080044">
    <property type="term" value="F:quercetin 7-O-glucosyltransferase activity"/>
    <property type="evidence" value="ECO:0007669"/>
    <property type="project" value="TreeGrafter"/>
</dbReference>
<evidence type="ECO:0000313" key="6">
    <source>
        <dbReference type="Proteomes" id="UP000525078"/>
    </source>
</evidence>
<keyword evidence="3" id="KW-0328">Glycosyltransferase</keyword>
<dbReference type="GO" id="GO:0080043">
    <property type="term" value="F:quercetin 3-O-glucosyltransferase activity"/>
    <property type="evidence" value="ECO:0007669"/>
    <property type="project" value="TreeGrafter"/>
</dbReference>
<dbReference type="PROSITE" id="PS00375">
    <property type="entry name" value="UDPGT"/>
    <property type="match status" value="1"/>
</dbReference>
<dbReference type="SUPFAM" id="SSF53756">
    <property type="entry name" value="UDP-Glycosyltransferase/glycogen phosphorylase"/>
    <property type="match status" value="1"/>
</dbReference>
<reference evidence="5 6" key="1">
    <citation type="journal article" date="2020" name="bioRxiv">
        <title>Sequence and annotation of 42 cannabis genomes reveals extensive copy number variation in cannabinoid synthesis and pathogen resistance genes.</title>
        <authorList>
            <person name="Mckernan K.J."/>
            <person name="Helbert Y."/>
            <person name="Kane L.T."/>
            <person name="Ebling H."/>
            <person name="Zhang L."/>
            <person name="Liu B."/>
            <person name="Eaton Z."/>
            <person name="Mclaughlin S."/>
            <person name="Kingan S."/>
            <person name="Baybayan P."/>
            <person name="Concepcion G."/>
            <person name="Jordan M."/>
            <person name="Riva A."/>
            <person name="Barbazuk W."/>
            <person name="Harkins T."/>
        </authorList>
    </citation>
    <scope>NUCLEOTIDE SEQUENCE [LARGE SCALE GENOMIC DNA]</scope>
    <source>
        <strain evidence="6">cv. Jamaican Lion 4</strain>
        <tissue evidence="5">Leaf</tissue>
    </source>
</reference>
<keyword evidence="2 3" id="KW-0808">Transferase</keyword>
<dbReference type="InterPro" id="IPR035595">
    <property type="entry name" value="UDP_glycos_trans_CS"/>
</dbReference>
<dbReference type="PANTHER" id="PTHR11926">
    <property type="entry name" value="GLUCOSYL/GLUCURONOSYL TRANSFERASES"/>
    <property type="match status" value="1"/>
</dbReference>
<evidence type="ECO:0000256" key="3">
    <source>
        <dbReference type="RuleBase" id="RU003718"/>
    </source>
</evidence>
<evidence type="ECO:0000256" key="4">
    <source>
        <dbReference type="RuleBase" id="RU362057"/>
    </source>
</evidence>
<comment type="caution">
    <text evidence="5">The sequence shown here is derived from an EMBL/GenBank/DDBJ whole genome shotgun (WGS) entry which is preliminary data.</text>
</comment>
<dbReference type="EMBL" id="JAATIP010000391">
    <property type="protein sequence ID" value="KAF4349588.1"/>
    <property type="molecule type" value="Genomic_DNA"/>
</dbReference>